<evidence type="ECO:0000256" key="1">
    <source>
        <dbReference type="SAM" id="Phobius"/>
    </source>
</evidence>
<accession>A0A918QDM2</accession>
<dbReference type="EMBL" id="BMWX01000010">
    <property type="protein sequence ID" value="GGZ40452.1"/>
    <property type="molecule type" value="Genomic_DNA"/>
</dbReference>
<dbReference type="Proteomes" id="UP000619457">
    <property type="component" value="Unassembled WGS sequence"/>
</dbReference>
<feature type="transmembrane region" description="Helical" evidence="1">
    <location>
        <begin position="141"/>
        <end position="161"/>
    </location>
</feature>
<evidence type="ECO:0000259" key="2">
    <source>
        <dbReference type="Pfam" id="PF01569"/>
    </source>
</evidence>
<feature type="domain" description="Phosphatidic acid phosphatase type 2/haloperoxidase" evidence="2">
    <location>
        <begin position="117"/>
        <end position="187"/>
    </location>
</feature>
<evidence type="ECO:0000313" key="4">
    <source>
        <dbReference type="Proteomes" id="UP000619457"/>
    </source>
</evidence>
<reference evidence="3" key="2">
    <citation type="submission" date="2020-09" db="EMBL/GenBank/DDBJ databases">
        <authorList>
            <person name="Sun Q."/>
            <person name="Kim S."/>
        </authorList>
    </citation>
    <scope>NUCLEOTIDE SEQUENCE</scope>
    <source>
        <strain evidence="3">KCTC 12368</strain>
    </source>
</reference>
<keyword evidence="1" id="KW-1133">Transmembrane helix</keyword>
<feature type="transmembrane region" description="Helical" evidence="1">
    <location>
        <begin position="168"/>
        <end position="188"/>
    </location>
</feature>
<evidence type="ECO:0000313" key="3">
    <source>
        <dbReference type="EMBL" id="GGZ40452.1"/>
    </source>
</evidence>
<proteinExistence type="predicted"/>
<feature type="transmembrane region" description="Helical" evidence="1">
    <location>
        <begin position="90"/>
        <end position="111"/>
    </location>
</feature>
<feature type="transmembrane region" description="Helical" evidence="1">
    <location>
        <begin position="118"/>
        <end position="135"/>
    </location>
</feature>
<keyword evidence="4" id="KW-1185">Reference proteome</keyword>
<feature type="transmembrane region" description="Helical" evidence="1">
    <location>
        <begin position="28"/>
        <end position="52"/>
    </location>
</feature>
<keyword evidence="1" id="KW-0472">Membrane</keyword>
<feature type="transmembrane region" description="Helical" evidence="1">
    <location>
        <begin position="64"/>
        <end position="84"/>
    </location>
</feature>
<sequence>MPTLVFGVLLYAVPEATNIPYQMKGSLWLMVSVTTLFIPMLSVMGLQYMGSIPSIHMAVKKDRYLPFGMVSLFYVIITYFFYAKLNFDDLTVFSLITMTGTVILLTIVTFFWKVSAHMTGLSGVLAIIIILSWKYPGSSLLYPLLGTIMTCGLVASARLYLQAHRPGEILAGFCLGFSVCFIAFYYYLLT</sequence>
<gene>
    <name evidence="3" type="ORF">GCM10007049_37160</name>
</gene>
<keyword evidence="1" id="KW-0812">Transmembrane</keyword>
<dbReference type="Pfam" id="PF01569">
    <property type="entry name" value="PAP2"/>
    <property type="match status" value="1"/>
</dbReference>
<reference evidence="3" key="1">
    <citation type="journal article" date="2014" name="Int. J. Syst. Evol. Microbiol.">
        <title>Complete genome sequence of Corynebacterium casei LMG S-19264T (=DSM 44701T), isolated from a smear-ripened cheese.</title>
        <authorList>
            <consortium name="US DOE Joint Genome Institute (JGI-PGF)"/>
            <person name="Walter F."/>
            <person name="Albersmeier A."/>
            <person name="Kalinowski J."/>
            <person name="Ruckert C."/>
        </authorList>
    </citation>
    <scope>NUCLEOTIDE SEQUENCE</scope>
    <source>
        <strain evidence="3">KCTC 12368</strain>
    </source>
</reference>
<comment type="caution">
    <text evidence="3">The sequence shown here is derived from an EMBL/GenBank/DDBJ whole genome shotgun (WGS) entry which is preliminary data.</text>
</comment>
<protein>
    <submittedName>
        <fullName evidence="3">Membrane protein</fullName>
    </submittedName>
</protein>
<dbReference type="AlphaFoldDB" id="A0A918QDM2"/>
<dbReference type="InterPro" id="IPR000326">
    <property type="entry name" value="PAP2/HPO"/>
</dbReference>
<organism evidence="3 4">
    <name type="scientific">Echinicola pacifica</name>
    <dbReference type="NCBI Taxonomy" id="346377"/>
    <lineage>
        <taxon>Bacteria</taxon>
        <taxon>Pseudomonadati</taxon>
        <taxon>Bacteroidota</taxon>
        <taxon>Cytophagia</taxon>
        <taxon>Cytophagales</taxon>
        <taxon>Cyclobacteriaceae</taxon>
        <taxon>Echinicola</taxon>
    </lineage>
</organism>
<name>A0A918QDM2_9BACT</name>